<name>A0A323UP14_RHOPL</name>
<evidence type="ECO:0000313" key="2">
    <source>
        <dbReference type="EMBL" id="PZA14057.1"/>
    </source>
</evidence>
<evidence type="ECO:0000313" key="3">
    <source>
        <dbReference type="Proteomes" id="UP000248134"/>
    </source>
</evidence>
<feature type="compositionally biased region" description="Low complexity" evidence="1">
    <location>
        <begin position="1"/>
        <end position="13"/>
    </location>
</feature>
<comment type="caution">
    <text evidence="2">The sequence shown here is derived from an EMBL/GenBank/DDBJ whole genome shotgun (WGS) entry which is preliminary data.</text>
</comment>
<feature type="region of interest" description="Disordered" evidence="1">
    <location>
        <begin position="1"/>
        <end position="46"/>
    </location>
</feature>
<organism evidence="2 3">
    <name type="scientific">Rhodopseudomonas palustris</name>
    <dbReference type="NCBI Taxonomy" id="1076"/>
    <lineage>
        <taxon>Bacteria</taxon>
        <taxon>Pseudomonadati</taxon>
        <taxon>Pseudomonadota</taxon>
        <taxon>Alphaproteobacteria</taxon>
        <taxon>Hyphomicrobiales</taxon>
        <taxon>Nitrobacteraceae</taxon>
        <taxon>Rhodopseudomonas</taxon>
    </lineage>
</organism>
<feature type="compositionally biased region" description="Polar residues" evidence="1">
    <location>
        <begin position="14"/>
        <end position="32"/>
    </location>
</feature>
<feature type="region of interest" description="Disordered" evidence="1">
    <location>
        <begin position="213"/>
        <end position="235"/>
    </location>
</feature>
<dbReference type="AlphaFoldDB" id="A0A323UP14"/>
<proteinExistence type="predicted"/>
<sequence length="235" mass="24951">MTAIANSSTATSSWPQTTSLAPIGQAGSSTNGSAVPTTPSTAAATDKVQLSDRAKAILDKANADKAATANLSLSFDEMLQQRTDALTTKLTDAFKKMNVNLDDAVRLQVDKFGKVTAEGPWKEKIEKYFADNPEAAKELKEIAGLNALKAANAALELYNKEKGASAPGSKQQQSAWTAYNIRSMNIQTLSGVISLKDGEMRSAAMDYIDSIADPTGAKAGPDPVQQQREIARRLA</sequence>
<dbReference type="OrthoDB" id="8138607at2"/>
<dbReference type="RefSeq" id="WP_110784125.1">
    <property type="nucleotide sequence ID" value="NZ_QKQS01000001.1"/>
</dbReference>
<protein>
    <submittedName>
        <fullName evidence="2">Uncharacterized protein</fullName>
    </submittedName>
</protein>
<feature type="compositionally biased region" description="Low complexity" evidence="1">
    <location>
        <begin position="33"/>
        <end position="45"/>
    </location>
</feature>
<evidence type="ECO:0000256" key="1">
    <source>
        <dbReference type="SAM" id="MobiDB-lite"/>
    </source>
</evidence>
<reference evidence="2 3" key="1">
    <citation type="submission" date="2018-06" db="EMBL/GenBank/DDBJ databases">
        <title>Draft Whole-Genome Sequence of the purple photosynthetic bacterium Rhodospeudomonas palustris XCP.</title>
        <authorList>
            <person name="Rayyan A."/>
            <person name="Meyer T.E."/>
            <person name="Kyndt J.A."/>
        </authorList>
    </citation>
    <scope>NUCLEOTIDE SEQUENCE [LARGE SCALE GENOMIC DNA]</scope>
    <source>
        <strain evidence="2 3">XCP</strain>
    </source>
</reference>
<dbReference type="Proteomes" id="UP000248134">
    <property type="component" value="Unassembled WGS sequence"/>
</dbReference>
<gene>
    <name evidence="2" type="ORF">DNX69_00190</name>
</gene>
<accession>A0A323UP14</accession>
<dbReference type="EMBL" id="QKQS01000001">
    <property type="protein sequence ID" value="PZA14057.1"/>
    <property type="molecule type" value="Genomic_DNA"/>
</dbReference>